<evidence type="ECO:0000256" key="5">
    <source>
        <dbReference type="SAM" id="Phobius"/>
    </source>
</evidence>
<dbReference type="GO" id="GO:0008381">
    <property type="term" value="F:mechanosensitive monoatomic ion channel activity"/>
    <property type="evidence" value="ECO:0007669"/>
    <property type="project" value="InterPro"/>
</dbReference>
<evidence type="ECO:0000256" key="3">
    <source>
        <dbReference type="ARBA" id="ARBA00022989"/>
    </source>
</evidence>
<comment type="subcellular location">
    <subcellularLocation>
        <location evidence="1">Membrane</location>
    </subcellularLocation>
</comment>
<evidence type="ECO:0000256" key="1">
    <source>
        <dbReference type="ARBA" id="ARBA00004370"/>
    </source>
</evidence>
<name>A7MVR6_VIBC1</name>
<dbReference type="SUPFAM" id="SSF50182">
    <property type="entry name" value="Sm-like ribonucleoproteins"/>
    <property type="match status" value="1"/>
</dbReference>
<dbReference type="InterPro" id="IPR023408">
    <property type="entry name" value="MscS_beta-dom_sf"/>
</dbReference>
<organism evidence="7 8">
    <name type="scientific">Vibrio campbellii (strain ATCC BAA-1116)</name>
    <dbReference type="NCBI Taxonomy" id="2902295"/>
    <lineage>
        <taxon>Bacteria</taxon>
        <taxon>Pseudomonadati</taxon>
        <taxon>Pseudomonadota</taxon>
        <taxon>Gammaproteobacteria</taxon>
        <taxon>Vibrionales</taxon>
        <taxon>Vibrionaceae</taxon>
        <taxon>Vibrio</taxon>
    </lineage>
</organism>
<dbReference type="GO" id="GO:0005886">
    <property type="term" value="C:plasma membrane"/>
    <property type="evidence" value="ECO:0007669"/>
    <property type="project" value="TreeGrafter"/>
</dbReference>
<keyword evidence="3 5" id="KW-1133">Transmembrane helix</keyword>
<dbReference type="PATRIC" id="fig|338187.36.peg.2123"/>
<evidence type="ECO:0000313" key="8">
    <source>
        <dbReference type="Proteomes" id="UP000008152"/>
    </source>
</evidence>
<proteinExistence type="predicted"/>
<dbReference type="KEGG" id="vha:VIBHAR_02197"/>
<dbReference type="GO" id="GO:0071470">
    <property type="term" value="P:cellular response to osmotic stress"/>
    <property type="evidence" value="ECO:0007669"/>
    <property type="project" value="InterPro"/>
</dbReference>
<evidence type="ECO:0000256" key="4">
    <source>
        <dbReference type="ARBA" id="ARBA00023136"/>
    </source>
</evidence>
<evidence type="ECO:0000256" key="2">
    <source>
        <dbReference type="ARBA" id="ARBA00022692"/>
    </source>
</evidence>
<dbReference type="PANTHER" id="PTHR30414">
    <property type="entry name" value="MINICONDUCTANCE MECHANOSENSITIVE CHANNEL YBDG"/>
    <property type="match status" value="1"/>
</dbReference>
<feature type="transmembrane region" description="Helical" evidence="5">
    <location>
        <begin position="237"/>
        <end position="264"/>
    </location>
</feature>
<feature type="domain" description="Mechanosensitive ion channel MscS" evidence="6">
    <location>
        <begin position="255"/>
        <end position="323"/>
    </location>
</feature>
<dbReference type="Pfam" id="PF00924">
    <property type="entry name" value="MS_channel_2nd"/>
    <property type="match status" value="1"/>
</dbReference>
<keyword evidence="2 5" id="KW-0812">Transmembrane</keyword>
<dbReference type="Gene3D" id="2.30.30.60">
    <property type="match status" value="1"/>
</dbReference>
<gene>
    <name evidence="7" type="ordered locus">VIBHAR_02197</name>
</gene>
<reference evidence="7 8" key="1">
    <citation type="submission" date="2007-08" db="EMBL/GenBank/DDBJ databases">
        <authorList>
            <consortium name="The Vibrio harveyi Genome Sequencing Project"/>
            <person name="Bassler B."/>
            <person name="Clifton S.W."/>
            <person name="Fulton L."/>
            <person name="Delehaunty K."/>
            <person name="Fronick C."/>
            <person name="Harrison M."/>
            <person name="Markivic C."/>
            <person name="Fulton R."/>
            <person name="Tin-Wollam A.-M."/>
            <person name="Shah N."/>
            <person name="Pepin K."/>
            <person name="Nash W."/>
            <person name="Thiruvilangam P."/>
            <person name="Bhonagiri V."/>
            <person name="Waters C."/>
            <person name="Tu K.C."/>
            <person name="Irgon J."/>
            <person name="Wilson R.K."/>
        </authorList>
    </citation>
    <scope>NUCLEOTIDE SEQUENCE [LARGE SCALE GENOMIC DNA]</scope>
    <source>
        <strain evidence="8">ATCC BAA-1116 / BB120</strain>
    </source>
</reference>
<evidence type="ECO:0000259" key="6">
    <source>
        <dbReference type="Pfam" id="PF00924"/>
    </source>
</evidence>
<dbReference type="EMBL" id="CP000789">
    <property type="protein sequence ID" value="ABU71160.1"/>
    <property type="molecule type" value="Genomic_DNA"/>
</dbReference>
<feature type="transmembrane region" description="Helical" evidence="5">
    <location>
        <begin position="142"/>
        <end position="162"/>
    </location>
</feature>
<feature type="transmembrane region" description="Helical" evidence="5">
    <location>
        <begin position="94"/>
        <end position="115"/>
    </location>
</feature>
<dbReference type="Proteomes" id="UP000008152">
    <property type="component" value="Chromosome I"/>
</dbReference>
<dbReference type="AlphaFoldDB" id="A7MVR6"/>
<dbReference type="InterPro" id="IPR030192">
    <property type="entry name" value="YbdG"/>
</dbReference>
<dbReference type="InterPro" id="IPR010920">
    <property type="entry name" value="LSM_dom_sf"/>
</dbReference>
<dbReference type="PANTHER" id="PTHR30414:SF0">
    <property type="entry name" value="MINICONDUCTANCE MECHANOSENSITIVE CHANNEL YBDG"/>
    <property type="match status" value="1"/>
</dbReference>
<protein>
    <recommendedName>
        <fullName evidence="6">Mechanosensitive ion channel MscS domain-containing protein</fullName>
    </recommendedName>
</protein>
<feature type="transmembrane region" description="Helical" evidence="5">
    <location>
        <begin position="168"/>
        <end position="189"/>
    </location>
</feature>
<feature type="transmembrane region" description="Helical" evidence="5">
    <location>
        <begin position="210"/>
        <end position="231"/>
    </location>
</feature>
<dbReference type="InterPro" id="IPR006685">
    <property type="entry name" value="MscS_channel_2nd"/>
</dbReference>
<keyword evidence="4 5" id="KW-0472">Membrane</keyword>
<sequence length="490" mass="55399">MLNLYHIAAYTLFLNNKFLDCWIKPVQNKEMGSRISGFLTPVACLFLISSHSFDSGYILEDDILLDHHIRTFISEKLSAVGINSDPYGIELTTVFILASLTAAAVSYLIVHHLIVRSVNNVLQKANKPLAESLAKYDVLEKLSLLIPIMVLDVFIPLAVGHYDWLAAIFDRILSISILVIFVWMIFALLDAMNDIATFKGITKKMPIKSFVQLIKLFTFFVGVVVSMSILANESPVIFLSGLGVATGFVMLVFKDTILGFVAGIQLSANRMISLNDWIQMDAYGANGTVEEISLTTVKVRNFDNTVSMLPAYALVQNAFINWQGMSDSGGRRIKRSVNVDVTSIRFLSDAEVEKLKSIRILRQYIYEKSRDINEYNEEMSDEPTFGNLRQMTNLGMFRAYINAYLKANKDIHQYMLIMVRQLEPTPEGIPLQVYAFTNNTDWAYYEGVQADLFDHIYSIMPLFGLRPYQMFTSHDARQIGLEQVTSKNAQ</sequence>
<accession>A7MVR6</accession>
<evidence type="ECO:0000313" key="7">
    <source>
        <dbReference type="EMBL" id="ABU71160.1"/>
    </source>
</evidence>